<protein>
    <recommendedName>
        <fullName evidence="7">Sulfotransferase domain-containing protein</fullName>
    </recommendedName>
</protein>
<keyword evidence="6" id="KW-0472">Membrane</keyword>
<dbReference type="InterPro" id="IPR037359">
    <property type="entry name" value="NST/OST"/>
</dbReference>
<dbReference type="InterPro" id="IPR000863">
    <property type="entry name" value="Sulfotransferase_dom"/>
</dbReference>
<feature type="binding site" evidence="4">
    <location>
        <position position="291"/>
    </location>
    <ligand>
        <name>3'-phosphoadenylyl sulfate</name>
        <dbReference type="ChEBI" id="CHEBI:58339"/>
    </ligand>
</feature>
<evidence type="ECO:0000259" key="7">
    <source>
        <dbReference type="Pfam" id="PF00685"/>
    </source>
</evidence>
<feature type="binding site" evidence="4">
    <location>
        <begin position="307"/>
        <end position="311"/>
    </location>
    <ligand>
        <name>3'-phosphoadenylyl sulfate</name>
        <dbReference type="ChEBI" id="CHEBI:58339"/>
    </ligand>
</feature>
<dbReference type="CTD" id="20231591"/>
<evidence type="ECO:0000256" key="3">
    <source>
        <dbReference type="PIRSR" id="PIRSR637359-1"/>
    </source>
</evidence>
<dbReference type="FunFam" id="3.40.50.300:FF:002997">
    <property type="entry name" value="Sulfotransferase"/>
    <property type="match status" value="1"/>
</dbReference>
<feature type="binding site" evidence="4">
    <location>
        <position position="189"/>
    </location>
    <ligand>
        <name>3'-phosphoadenylyl sulfate</name>
        <dbReference type="ChEBI" id="CHEBI:58339"/>
    </ligand>
</feature>
<evidence type="ECO:0000256" key="2">
    <source>
        <dbReference type="ARBA" id="ARBA00023180"/>
    </source>
</evidence>
<dbReference type="Pfam" id="PF00685">
    <property type="entry name" value="Sulfotransfer_1"/>
    <property type="match status" value="1"/>
</dbReference>
<gene>
    <name evidence="8" type="ORF">LOTGIDRAFT_118213</name>
</gene>
<dbReference type="HOGENOM" id="CLU_017703_0_0_1"/>
<keyword evidence="6" id="KW-1133">Transmembrane helix</keyword>
<dbReference type="Gene3D" id="3.40.50.300">
    <property type="entry name" value="P-loop containing nucleotide triphosphate hydrolases"/>
    <property type="match status" value="1"/>
</dbReference>
<proteinExistence type="predicted"/>
<accession>V4BZM8</accession>
<keyword evidence="9" id="KW-1185">Reference proteome</keyword>
<dbReference type="EMBL" id="KB201802">
    <property type="protein sequence ID" value="ESO94604.1"/>
    <property type="molecule type" value="Genomic_DNA"/>
</dbReference>
<evidence type="ECO:0000313" key="8">
    <source>
        <dbReference type="EMBL" id="ESO94604.1"/>
    </source>
</evidence>
<dbReference type="Proteomes" id="UP000030746">
    <property type="component" value="Unassembled WGS sequence"/>
</dbReference>
<evidence type="ECO:0000313" key="9">
    <source>
        <dbReference type="Proteomes" id="UP000030746"/>
    </source>
</evidence>
<dbReference type="OMA" id="NTKGRPH"/>
<dbReference type="KEGG" id="lgi:LOTGIDRAFT_118213"/>
<organism evidence="8 9">
    <name type="scientific">Lottia gigantea</name>
    <name type="common">Giant owl limpet</name>
    <dbReference type="NCBI Taxonomy" id="225164"/>
    <lineage>
        <taxon>Eukaryota</taxon>
        <taxon>Metazoa</taxon>
        <taxon>Spiralia</taxon>
        <taxon>Lophotrochozoa</taxon>
        <taxon>Mollusca</taxon>
        <taxon>Gastropoda</taxon>
        <taxon>Patellogastropoda</taxon>
        <taxon>Lottioidea</taxon>
        <taxon>Lottiidae</taxon>
        <taxon>Lottia</taxon>
    </lineage>
</organism>
<dbReference type="InterPro" id="IPR027417">
    <property type="entry name" value="P-loop_NTPase"/>
</dbReference>
<reference evidence="8 9" key="1">
    <citation type="journal article" date="2013" name="Nature">
        <title>Insights into bilaterian evolution from three spiralian genomes.</title>
        <authorList>
            <person name="Simakov O."/>
            <person name="Marletaz F."/>
            <person name="Cho S.J."/>
            <person name="Edsinger-Gonzales E."/>
            <person name="Havlak P."/>
            <person name="Hellsten U."/>
            <person name="Kuo D.H."/>
            <person name="Larsson T."/>
            <person name="Lv J."/>
            <person name="Arendt D."/>
            <person name="Savage R."/>
            <person name="Osoegawa K."/>
            <person name="de Jong P."/>
            <person name="Grimwood J."/>
            <person name="Chapman J.A."/>
            <person name="Shapiro H."/>
            <person name="Aerts A."/>
            <person name="Otillar R.P."/>
            <person name="Terry A.Y."/>
            <person name="Boore J.L."/>
            <person name="Grigoriev I.V."/>
            <person name="Lindberg D.R."/>
            <person name="Seaver E.C."/>
            <person name="Weisblat D.A."/>
            <person name="Putnam N.H."/>
            <person name="Rokhsar D.S."/>
        </authorList>
    </citation>
    <scope>NUCLEOTIDE SEQUENCE [LARGE SCALE GENOMIC DNA]</scope>
</reference>
<dbReference type="OrthoDB" id="16988at2759"/>
<feature type="disulfide bond" evidence="5">
    <location>
        <begin position="292"/>
        <end position="302"/>
    </location>
</feature>
<feature type="active site" description="For sulfotransferase activity" evidence="3">
    <location>
        <position position="98"/>
    </location>
</feature>
<name>V4BZM8_LOTGI</name>
<dbReference type="STRING" id="225164.V4BZM8"/>
<keyword evidence="5" id="KW-1015">Disulfide bond</keyword>
<keyword evidence="2" id="KW-0325">Glycoprotein</keyword>
<dbReference type="PANTHER" id="PTHR10605">
    <property type="entry name" value="HEPARAN SULFATE SULFOTRANSFERASE"/>
    <property type="match status" value="1"/>
</dbReference>
<dbReference type="AlphaFoldDB" id="V4BZM8"/>
<evidence type="ECO:0000256" key="1">
    <source>
        <dbReference type="ARBA" id="ARBA00022679"/>
    </source>
</evidence>
<feature type="transmembrane region" description="Helical" evidence="6">
    <location>
        <begin position="34"/>
        <end position="53"/>
    </location>
</feature>
<sequence length="359" mass="42305">MTSGRSSIKYHIIQQGERLDETRKKILCPKLTRYKLLAIVFILVVTVFCIVISNSQLHFLRGNSVCLSGNSSNHKERLEHLPHTKRRLPQCIIIGARKAGTRALLSFLNIHPDIQAVGRELHFFDFDENYELGYDWYRKKMPYTYKTQLTIEKTPSYLVESVVPERVYAMNSSIKLILIVKDPVERTISDYAQFRENKIIRHKPVIPFENLVIDADTGDINRSYNAVRRSIYCRHLQKWLKYFSFDQIKIVDGDNLTRAPWKEIRKVESFLGISHEITKSDFVFNVSRGFYCIKNDDASEKCLSRSKGRKHPSIQPWIKNKLRAFFHQFNLKFYRLTGRDFGWDDSYYEDEEEEEKGQE</sequence>
<keyword evidence="1" id="KW-0808">Transferase</keyword>
<feature type="domain" description="Sulfotransferase" evidence="7">
    <location>
        <begin position="89"/>
        <end position="327"/>
    </location>
</feature>
<dbReference type="PANTHER" id="PTHR10605:SF65">
    <property type="entry name" value="GH20068P"/>
    <property type="match status" value="1"/>
</dbReference>
<evidence type="ECO:0000256" key="5">
    <source>
        <dbReference type="PIRSR" id="PIRSR637359-3"/>
    </source>
</evidence>
<keyword evidence="6" id="KW-0812">Transmembrane</keyword>
<dbReference type="RefSeq" id="XP_009054877.1">
    <property type="nucleotide sequence ID" value="XM_009056629.1"/>
</dbReference>
<evidence type="ECO:0000256" key="4">
    <source>
        <dbReference type="PIRSR" id="PIRSR637359-2"/>
    </source>
</evidence>
<feature type="binding site" evidence="4">
    <location>
        <begin position="98"/>
        <end position="102"/>
    </location>
    <ligand>
        <name>3'-phosphoadenylyl sulfate</name>
        <dbReference type="ChEBI" id="CHEBI:58339"/>
    </ligand>
</feature>
<evidence type="ECO:0000256" key="6">
    <source>
        <dbReference type="SAM" id="Phobius"/>
    </source>
</evidence>
<dbReference type="GO" id="GO:0008467">
    <property type="term" value="F:[heparan sulfate]-glucosamine 3-sulfotransferase activity"/>
    <property type="evidence" value="ECO:0007669"/>
    <property type="project" value="TreeGrafter"/>
</dbReference>
<dbReference type="SUPFAM" id="SSF52540">
    <property type="entry name" value="P-loop containing nucleoside triphosphate hydrolases"/>
    <property type="match status" value="1"/>
</dbReference>
<dbReference type="GeneID" id="20231591"/>